<proteinExistence type="predicted"/>
<name>A0A8H4QLH5_9AGAR</name>
<dbReference type="AlphaFoldDB" id="A0A8H4QLH5"/>
<organism evidence="1 2">
    <name type="scientific">Agrocybe pediades</name>
    <dbReference type="NCBI Taxonomy" id="84607"/>
    <lineage>
        <taxon>Eukaryota</taxon>
        <taxon>Fungi</taxon>
        <taxon>Dikarya</taxon>
        <taxon>Basidiomycota</taxon>
        <taxon>Agaricomycotina</taxon>
        <taxon>Agaricomycetes</taxon>
        <taxon>Agaricomycetidae</taxon>
        <taxon>Agaricales</taxon>
        <taxon>Agaricineae</taxon>
        <taxon>Strophariaceae</taxon>
        <taxon>Agrocybe</taxon>
    </lineage>
</organism>
<accession>A0A8H4QLH5</accession>
<protein>
    <submittedName>
        <fullName evidence="1">Uncharacterized protein</fullName>
    </submittedName>
</protein>
<reference evidence="1 2" key="1">
    <citation type="submission" date="2019-12" db="EMBL/GenBank/DDBJ databases">
        <authorList>
            <person name="Floudas D."/>
            <person name="Bentzer J."/>
            <person name="Ahren D."/>
            <person name="Johansson T."/>
            <person name="Persson P."/>
            <person name="Tunlid A."/>
        </authorList>
    </citation>
    <scope>NUCLEOTIDE SEQUENCE [LARGE SCALE GENOMIC DNA]</scope>
    <source>
        <strain evidence="1 2">CBS 102.39</strain>
    </source>
</reference>
<gene>
    <name evidence="1" type="ORF">D9613_012775</name>
</gene>
<keyword evidence="2" id="KW-1185">Reference proteome</keyword>
<dbReference type="Proteomes" id="UP000521872">
    <property type="component" value="Unassembled WGS sequence"/>
</dbReference>
<evidence type="ECO:0000313" key="1">
    <source>
        <dbReference type="EMBL" id="KAF4612532.1"/>
    </source>
</evidence>
<dbReference type="EMBL" id="JAACJL010000049">
    <property type="protein sequence ID" value="KAF4612532.1"/>
    <property type="molecule type" value="Genomic_DNA"/>
</dbReference>
<comment type="caution">
    <text evidence="1">The sequence shown here is derived from an EMBL/GenBank/DDBJ whole genome shotgun (WGS) entry which is preliminary data.</text>
</comment>
<sequence>MATIYNDRITAPLKWIEIDESDKLPLEDLQRECSEREYSDGTNKRRNKISPAEGCFITKQPGCLLENVYWVKPDARQRYRVASYLHDLSLVPLNFSLNDASNIAPLDHNLHFAFDKLGVFAVTCAKETLKGLRIN</sequence>
<evidence type="ECO:0000313" key="2">
    <source>
        <dbReference type="Proteomes" id="UP000521872"/>
    </source>
</evidence>